<dbReference type="EMBL" id="JASUXU010000332">
    <property type="protein sequence ID" value="KAK0301627.1"/>
    <property type="molecule type" value="Genomic_DNA"/>
</dbReference>
<comment type="caution">
    <text evidence="1">The sequence shown here is derived from an EMBL/GenBank/DDBJ whole genome shotgun (WGS) entry which is preliminary data.</text>
</comment>
<gene>
    <name evidence="1" type="ORF">LTR82_018202</name>
</gene>
<protein>
    <submittedName>
        <fullName evidence="1">Uncharacterized protein</fullName>
    </submittedName>
</protein>
<feature type="non-terminal residue" evidence="1">
    <location>
        <position position="60"/>
    </location>
</feature>
<dbReference type="AlphaFoldDB" id="A0AAN6J037"/>
<evidence type="ECO:0000313" key="1">
    <source>
        <dbReference type="EMBL" id="KAK0301627.1"/>
    </source>
</evidence>
<name>A0AAN6J037_9PEZI</name>
<reference evidence="1" key="1">
    <citation type="submission" date="2021-12" db="EMBL/GenBank/DDBJ databases">
        <title>Black yeast isolated from Biological Soil Crust.</title>
        <authorList>
            <person name="Kurbessoian T."/>
        </authorList>
    </citation>
    <scope>NUCLEOTIDE SEQUENCE</scope>
    <source>
        <strain evidence="1">CCFEE 5208</strain>
    </source>
</reference>
<accession>A0AAN6J037</accession>
<proteinExistence type="predicted"/>
<organism evidence="1 2">
    <name type="scientific">Friedmanniomyces endolithicus</name>
    <dbReference type="NCBI Taxonomy" id="329885"/>
    <lineage>
        <taxon>Eukaryota</taxon>
        <taxon>Fungi</taxon>
        <taxon>Dikarya</taxon>
        <taxon>Ascomycota</taxon>
        <taxon>Pezizomycotina</taxon>
        <taxon>Dothideomycetes</taxon>
        <taxon>Dothideomycetidae</taxon>
        <taxon>Mycosphaerellales</taxon>
        <taxon>Teratosphaeriaceae</taxon>
        <taxon>Friedmanniomyces</taxon>
    </lineage>
</organism>
<dbReference type="Proteomes" id="UP001168146">
    <property type="component" value="Unassembled WGS sequence"/>
</dbReference>
<evidence type="ECO:0000313" key="2">
    <source>
        <dbReference type="Proteomes" id="UP001168146"/>
    </source>
</evidence>
<sequence>MASDFGCKMGLSDMLNEEDLKPHSHIIISPVLPSIPLQSDTQPDRTTMPEAVDVTELAPV</sequence>